<dbReference type="PRINTS" id="PR00463">
    <property type="entry name" value="EP450I"/>
</dbReference>
<dbReference type="PANTHER" id="PTHR24284">
    <property type="entry name" value="CYTOCHROME P450 FAMILY"/>
    <property type="match status" value="1"/>
</dbReference>
<feature type="transmembrane region" description="Helical" evidence="9">
    <location>
        <begin position="12"/>
        <end position="31"/>
    </location>
</feature>
<dbReference type="WBParaSite" id="HCON_00024020-00001">
    <property type="protein sequence ID" value="HCON_00024020-00001"/>
    <property type="gene ID" value="HCON_00024020"/>
</dbReference>
<dbReference type="GO" id="GO:0016705">
    <property type="term" value="F:oxidoreductase activity, acting on paired donors, with incorporation or reduction of molecular oxygen"/>
    <property type="evidence" value="ECO:0007669"/>
    <property type="project" value="InterPro"/>
</dbReference>
<dbReference type="Pfam" id="PF00067">
    <property type="entry name" value="p450"/>
    <property type="match status" value="1"/>
</dbReference>
<name>A0A7I4XXC2_HAECO</name>
<evidence type="ECO:0000256" key="7">
    <source>
        <dbReference type="PIRSR" id="PIRSR602401-1"/>
    </source>
</evidence>
<dbReference type="OMA" id="AHRTFKS"/>
<evidence type="ECO:0000313" key="11">
    <source>
        <dbReference type="WBParaSite" id="HCON_00024020-00001"/>
    </source>
</evidence>
<keyword evidence="4 8" id="KW-0560">Oxidoreductase</keyword>
<keyword evidence="10" id="KW-1185">Reference proteome</keyword>
<proteinExistence type="inferred from homology"/>
<evidence type="ECO:0000256" key="2">
    <source>
        <dbReference type="ARBA" id="ARBA00010617"/>
    </source>
</evidence>
<dbReference type="GO" id="GO:0020037">
    <property type="term" value="F:heme binding"/>
    <property type="evidence" value="ECO:0007669"/>
    <property type="project" value="InterPro"/>
</dbReference>
<evidence type="ECO:0000256" key="4">
    <source>
        <dbReference type="ARBA" id="ARBA00023002"/>
    </source>
</evidence>
<evidence type="ECO:0000256" key="6">
    <source>
        <dbReference type="ARBA" id="ARBA00023033"/>
    </source>
</evidence>
<keyword evidence="9" id="KW-0472">Membrane</keyword>
<keyword evidence="7 8" id="KW-0349">Heme</keyword>
<dbReference type="OrthoDB" id="1055148at2759"/>
<dbReference type="GO" id="GO:0005506">
    <property type="term" value="F:iron ion binding"/>
    <property type="evidence" value="ECO:0007669"/>
    <property type="project" value="InterPro"/>
</dbReference>
<keyword evidence="9" id="KW-0812">Transmembrane</keyword>
<dbReference type="PANTHER" id="PTHR24284:SF1">
    <property type="entry name" value="CYTOCHROME P450 FAMILY"/>
    <property type="match status" value="1"/>
</dbReference>
<dbReference type="SUPFAM" id="SSF48264">
    <property type="entry name" value="Cytochrome P450"/>
    <property type="match status" value="1"/>
</dbReference>
<dbReference type="InterPro" id="IPR001128">
    <property type="entry name" value="Cyt_P450"/>
</dbReference>
<dbReference type="InterPro" id="IPR002401">
    <property type="entry name" value="Cyt_P450_E_grp-I"/>
</dbReference>
<keyword evidence="3 7" id="KW-0479">Metal-binding</keyword>
<dbReference type="Gene3D" id="1.10.630.10">
    <property type="entry name" value="Cytochrome P450"/>
    <property type="match status" value="1"/>
</dbReference>
<accession>A0A7I4XXC2</accession>
<organism evidence="10 11">
    <name type="scientific">Haemonchus contortus</name>
    <name type="common">Barber pole worm</name>
    <dbReference type="NCBI Taxonomy" id="6289"/>
    <lineage>
        <taxon>Eukaryota</taxon>
        <taxon>Metazoa</taxon>
        <taxon>Ecdysozoa</taxon>
        <taxon>Nematoda</taxon>
        <taxon>Chromadorea</taxon>
        <taxon>Rhabditida</taxon>
        <taxon>Rhabditina</taxon>
        <taxon>Rhabditomorpha</taxon>
        <taxon>Strongyloidea</taxon>
        <taxon>Trichostrongylidae</taxon>
        <taxon>Haemonchus</taxon>
    </lineage>
</organism>
<evidence type="ECO:0000256" key="3">
    <source>
        <dbReference type="ARBA" id="ARBA00022723"/>
    </source>
</evidence>
<dbReference type="AlphaFoldDB" id="A0A7I4XXC2"/>
<feature type="binding site" description="axial binding residue" evidence="7">
    <location>
        <position position="449"/>
    </location>
    <ligand>
        <name>heme</name>
        <dbReference type="ChEBI" id="CHEBI:30413"/>
    </ligand>
    <ligandPart>
        <name>Fe</name>
        <dbReference type="ChEBI" id="CHEBI:18248"/>
    </ligandPart>
</feature>
<dbReference type="InterPro" id="IPR036396">
    <property type="entry name" value="Cyt_P450_sf"/>
</dbReference>
<dbReference type="Proteomes" id="UP000025227">
    <property type="component" value="Unplaced"/>
</dbReference>
<dbReference type="PROSITE" id="PS00086">
    <property type="entry name" value="CYTOCHROME_P450"/>
    <property type="match status" value="1"/>
</dbReference>
<reference evidence="11" key="1">
    <citation type="submission" date="2020-12" db="UniProtKB">
        <authorList>
            <consortium name="WormBaseParasite"/>
        </authorList>
    </citation>
    <scope>IDENTIFICATION</scope>
    <source>
        <strain evidence="11">MHco3</strain>
    </source>
</reference>
<evidence type="ECO:0000256" key="1">
    <source>
        <dbReference type="ARBA" id="ARBA00001971"/>
    </source>
</evidence>
<evidence type="ECO:0000256" key="5">
    <source>
        <dbReference type="ARBA" id="ARBA00023004"/>
    </source>
</evidence>
<evidence type="ECO:0000313" key="10">
    <source>
        <dbReference type="Proteomes" id="UP000025227"/>
    </source>
</evidence>
<keyword evidence="6 8" id="KW-0503">Monooxygenase</keyword>
<keyword evidence="5 7" id="KW-0408">Iron</keyword>
<dbReference type="InterPro" id="IPR017972">
    <property type="entry name" value="Cyt_P450_CS"/>
</dbReference>
<evidence type="ECO:0000256" key="9">
    <source>
        <dbReference type="SAM" id="Phobius"/>
    </source>
</evidence>
<comment type="cofactor">
    <cofactor evidence="1 7">
        <name>heme</name>
        <dbReference type="ChEBI" id="CHEBI:30413"/>
    </cofactor>
</comment>
<protein>
    <submittedName>
        <fullName evidence="11">Cytochrome</fullName>
    </submittedName>
</protein>
<comment type="similarity">
    <text evidence="2 8">Belongs to the cytochrome P450 family.</text>
</comment>
<sequence length="502" mass="57429">RRSYAKFVQSMFPALILFLFSVIVYYIWLFYANVKRYPKGPTPLPVVGNLLSIDLRKLHKYFEQISKDYGDVFTVWLPKPYVVIMNYDSIKEAFAKRGDDFAGRSGLFPDTLFQSMHNGGIVFSQGDLWKEQRRVSLQILRDFGMGKSGMEEQISRSAQEFVNHMHSIKNKDELDLRRPIQVFVANVINRTLYGYWYSYDKSDRLMKVADCLAILLDRVRSSKAMFLAQLMPSILDIPVLGELVKGDNEEIMKEITNTVREDVEKALLSWDDTQQPECFVHAYYRQMKTNPMLSYDNLFNVCSDLFLAGMETTATTLRWSALILAKHQDVQAKIRKEIFSVIDRNGKADMSLKQKLPYTNAAVLELQRFANIIAINGIHRTVKDTFIGSVPVPADTLVLGQIHNVMANSPVYPAPEKFMPERFLMDDGVTPNKEAIEQFCPFSIGKRMCVGEGMAKMELFIGLITIVQNFKIEPAKGQEIDLEPTLATVMRPKPQLLRIVPI</sequence>
<dbReference type="FunFam" id="1.10.630.10:FF:000036">
    <property type="entry name" value="CYtochrome P450 family"/>
    <property type="match status" value="1"/>
</dbReference>
<evidence type="ECO:0000256" key="8">
    <source>
        <dbReference type="RuleBase" id="RU000461"/>
    </source>
</evidence>
<keyword evidence="9" id="KW-1133">Transmembrane helix</keyword>
<dbReference type="CDD" id="cd20617">
    <property type="entry name" value="CYP1_2-like"/>
    <property type="match status" value="1"/>
</dbReference>
<dbReference type="PRINTS" id="PR00385">
    <property type="entry name" value="P450"/>
</dbReference>
<dbReference type="GO" id="GO:0004497">
    <property type="term" value="F:monooxygenase activity"/>
    <property type="evidence" value="ECO:0007669"/>
    <property type="project" value="UniProtKB-KW"/>
</dbReference>